<dbReference type="EMBL" id="JACAQK010000010">
    <property type="protein sequence ID" value="NWD36966.1"/>
    <property type="molecule type" value="Genomic_DNA"/>
</dbReference>
<sequence length="86" mass="9989">MQLKLSNPVPPIVFNAVVWLCGVTLLLLLKNALVAFFEAIDDDSLELNLAMALCAYVLLFLLEPMRNRIDRRLKKRNRRRANRHRS</sequence>
<reference evidence="2 3" key="1">
    <citation type="submission" date="2020-04" db="EMBL/GenBank/DDBJ databases">
        <title>Molecular characterization of pseudomonads from Agaricus bisporus reveal novel blotch 2 pathogens in Western Europe.</title>
        <authorList>
            <person name="Taparia T."/>
            <person name="Krijger M."/>
            <person name="Haynes E."/>
            <person name="Elpinstone J.G."/>
            <person name="Noble R."/>
            <person name="Van Der Wolf J."/>
        </authorList>
    </citation>
    <scope>NUCLEOTIDE SEQUENCE [LARGE SCALE GENOMIC DNA]</scope>
    <source>
        <strain evidence="2 3">IPO3746</strain>
    </source>
</reference>
<keyword evidence="1" id="KW-1133">Transmembrane helix</keyword>
<keyword evidence="1" id="KW-0812">Transmembrane</keyword>
<keyword evidence="1" id="KW-0472">Membrane</keyword>
<evidence type="ECO:0000256" key="1">
    <source>
        <dbReference type="SAM" id="Phobius"/>
    </source>
</evidence>
<protein>
    <submittedName>
        <fullName evidence="2">Uncharacterized protein</fullName>
    </submittedName>
</protein>
<accession>A0A7Y8DQ10</accession>
<evidence type="ECO:0000313" key="3">
    <source>
        <dbReference type="Proteomes" id="UP000549134"/>
    </source>
</evidence>
<proteinExistence type="predicted"/>
<comment type="caution">
    <text evidence="2">The sequence shown here is derived from an EMBL/GenBank/DDBJ whole genome shotgun (WGS) entry which is preliminary data.</text>
</comment>
<feature type="transmembrane region" description="Helical" evidence="1">
    <location>
        <begin position="49"/>
        <end position="69"/>
    </location>
</feature>
<dbReference type="RefSeq" id="WP_016969696.1">
    <property type="nucleotide sequence ID" value="NZ_CP020369.1"/>
</dbReference>
<organism evidence="2 3">
    <name type="scientific">Pseudomonas tolaasii</name>
    <dbReference type="NCBI Taxonomy" id="29442"/>
    <lineage>
        <taxon>Bacteria</taxon>
        <taxon>Pseudomonadati</taxon>
        <taxon>Pseudomonadota</taxon>
        <taxon>Gammaproteobacteria</taxon>
        <taxon>Pseudomonadales</taxon>
        <taxon>Pseudomonadaceae</taxon>
        <taxon>Pseudomonas</taxon>
    </lineage>
</organism>
<feature type="transmembrane region" description="Helical" evidence="1">
    <location>
        <begin position="12"/>
        <end position="37"/>
    </location>
</feature>
<dbReference type="Proteomes" id="UP000549134">
    <property type="component" value="Unassembled WGS sequence"/>
</dbReference>
<dbReference type="GeneID" id="55848072"/>
<dbReference type="AlphaFoldDB" id="A0A7Y8DQ10"/>
<name>A0A7Y8DQ10_PSETO</name>
<gene>
    <name evidence="2" type="ORF">HX787_14010</name>
</gene>
<evidence type="ECO:0000313" key="2">
    <source>
        <dbReference type="EMBL" id="NWD36966.1"/>
    </source>
</evidence>